<dbReference type="GO" id="GO:0005730">
    <property type="term" value="C:nucleolus"/>
    <property type="evidence" value="ECO:0007669"/>
    <property type="project" value="TreeGrafter"/>
</dbReference>
<evidence type="ECO:0000256" key="5">
    <source>
        <dbReference type="ARBA" id="ARBA00023235"/>
    </source>
</evidence>
<keyword evidence="4 6" id="KW-0697">Rotamase</keyword>
<dbReference type="STRING" id="1522189.A0A316VVY5"/>
<feature type="compositionally biased region" description="Low complexity" evidence="7">
    <location>
        <begin position="55"/>
        <end position="77"/>
    </location>
</feature>
<accession>A0A316VVY5</accession>
<proteinExistence type="inferred from homology"/>
<keyword evidence="5 6" id="KW-0413">Isomerase</keyword>
<dbReference type="GO" id="GO:0003755">
    <property type="term" value="F:peptidyl-prolyl cis-trans isomerase activity"/>
    <property type="evidence" value="ECO:0007669"/>
    <property type="project" value="UniProtKB-KW"/>
</dbReference>
<dbReference type="PANTHER" id="PTHR43811:SF19">
    <property type="entry name" value="39 KDA FK506-BINDING NUCLEAR PROTEIN"/>
    <property type="match status" value="1"/>
</dbReference>
<sequence length="547" mass="59501">MSTFAPRASLGMFALRISAGAEPTLLDAIHDVHITNICLVDPSEEQEQEEREEASSSAALNKVTLTSSSSSSESAKATKAVVRLHRTFLPGFEGEGFGLEDESDEDEDDEDDEDDDGEEDTAEEEDEASEQVKVADEEDEEDEEEEEEDDDEEEDFEEESFAVCHLYPGKTEQAQVSLRFTSDDLVGFSVSGGWAIDIIGSYEASPDGYDLSPDEEEDLYSDDDDEEDDDDDEEIDSDEAGSLPDLKRRIGRKADEDDDDDDDDDELDLDSDDLAALMAEEDDEDDEDEDEYDSDASEEEDAAGRFTEVVEEAPARASKKRALSEVDAEDSMDVSTAAEVTQAELQRAAKEAGLDADLSKLSKNQKKRLNKKLKAAAAAAEGEIEQDVQVDAKVAKVQKLGQEPAVVKQTAIAATTPAVNAKAAVKDVKTATQQIKKTKLPSGLEIEDRKVGSGPAAKTGNRIGMRYIGKLLSGKTFDQNTKGKPFNFKLGRGEVIKGWDEGIKGMQVGGERRITIPPALAYGKRGAPPDIPPNATLVFDVKAVEIK</sequence>
<dbReference type="EMBL" id="KZ819417">
    <property type="protein sequence ID" value="PWN40461.1"/>
    <property type="molecule type" value="Genomic_DNA"/>
</dbReference>
<evidence type="ECO:0000313" key="10">
    <source>
        <dbReference type="Proteomes" id="UP000245783"/>
    </source>
</evidence>
<dbReference type="GO" id="GO:0000785">
    <property type="term" value="C:chromatin"/>
    <property type="evidence" value="ECO:0007669"/>
    <property type="project" value="TreeGrafter"/>
</dbReference>
<feature type="compositionally biased region" description="Acidic residues" evidence="7">
    <location>
        <begin position="98"/>
        <end position="129"/>
    </location>
</feature>
<dbReference type="OrthoDB" id="1902587at2759"/>
<dbReference type="InParanoid" id="A0A316VVY5"/>
<dbReference type="SUPFAM" id="SSF54534">
    <property type="entry name" value="FKBP-like"/>
    <property type="match status" value="1"/>
</dbReference>
<name>A0A316VVY5_9BASI</name>
<comment type="catalytic activity">
    <reaction evidence="1 6">
        <text>[protein]-peptidylproline (omega=180) = [protein]-peptidylproline (omega=0)</text>
        <dbReference type="Rhea" id="RHEA:16237"/>
        <dbReference type="Rhea" id="RHEA-COMP:10747"/>
        <dbReference type="Rhea" id="RHEA-COMP:10748"/>
        <dbReference type="ChEBI" id="CHEBI:83833"/>
        <dbReference type="ChEBI" id="CHEBI:83834"/>
        <dbReference type="EC" id="5.2.1.8"/>
    </reaction>
</comment>
<dbReference type="Pfam" id="PF17800">
    <property type="entry name" value="NPL"/>
    <property type="match status" value="1"/>
</dbReference>
<evidence type="ECO:0000256" key="7">
    <source>
        <dbReference type="SAM" id="MobiDB-lite"/>
    </source>
</evidence>
<dbReference type="PROSITE" id="PS50059">
    <property type="entry name" value="FKBP_PPIASE"/>
    <property type="match status" value="1"/>
</dbReference>
<dbReference type="EC" id="5.2.1.8" evidence="3 6"/>
<feature type="region of interest" description="Disordered" evidence="7">
    <location>
        <begin position="203"/>
        <end position="339"/>
    </location>
</feature>
<dbReference type="AlphaFoldDB" id="A0A316VVY5"/>
<feature type="compositionally biased region" description="Acidic residues" evidence="7">
    <location>
        <begin position="136"/>
        <end position="160"/>
    </location>
</feature>
<dbReference type="InterPro" id="IPR001179">
    <property type="entry name" value="PPIase_FKBP_dom"/>
</dbReference>
<evidence type="ECO:0000256" key="2">
    <source>
        <dbReference type="ARBA" id="ARBA00007838"/>
    </source>
</evidence>
<gene>
    <name evidence="9" type="ORF">IE81DRAFT_325568</name>
</gene>
<feature type="region of interest" description="Disordered" evidence="7">
    <location>
        <begin position="43"/>
        <end position="77"/>
    </location>
</feature>
<evidence type="ECO:0000313" key="9">
    <source>
        <dbReference type="EMBL" id="PWN40461.1"/>
    </source>
</evidence>
<organism evidence="9 10">
    <name type="scientific">Ceraceosorus guamensis</name>
    <dbReference type="NCBI Taxonomy" id="1522189"/>
    <lineage>
        <taxon>Eukaryota</taxon>
        <taxon>Fungi</taxon>
        <taxon>Dikarya</taxon>
        <taxon>Basidiomycota</taxon>
        <taxon>Ustilaginomycotina</taxon>
        <taxon>Exobasidiomycetes</taxon>
        <taxon>Ceraceosorales</taxon>
        <taxon>Ceraceosoraceae</taxon>
        <taxon>Ceraceosorus</taxon>
    </lineage>
</organism>
<feature type="region of interest" description="Disordered" evidence="7">
    <location>
        <begin position="92"/>
        <end position="167"/>
    </location>
</feature>
<dbReference type="PIRSF" id="PIRSF001473">
    <property type="entry name" value="FK506-bp_FPR3"/>
    <property type="match status" value="1"/>
</dbReference>
<dbReference type="InterPro" id="IPR041232">
    <property type="entry name" value="NPL"/>
</dbReference>
<comment type="similarity">
    <text evidence="2">Belongs to the FKBP-type PPIase family. FKBP3/4 subfamily.</text>
</comment>
<dbReference type="Pfam" id="PF00254">
    <property type="entry name" value="FKBP_C"/>
    <property type="match status" value="1"/>
</dbReference>
<dbReference type="Gene3D" id="2.60.120.340">
    <property type="entry name" value="Nucleoplasmin core domain"/>
    <property type="match status" value="1"/>
</dbReference>
<keyword evidence="10" id="KW-1185">Reference proteome</keyword>
<evidence type="ECO:0000256" key="3">
    <source>
        <dbReference type="ARBA" id="ARBA00013194"/>
    </source>
</evidence>
<reference evidence="9 10" key="1">
    <citation type="journal article" date="2018" name="Mol. Biol. Evol.">
        <title>Broad Genomic Sampling Reveals a Smut Pathogenic Ancestry of the Fungal Clade Ustilaginomycotina.</title>
        <authorList>
            <person name="Kijpornyongpan T."/>
            <person name="Mondo S.J."/>
            <person name="Barry K."/>
            <person name="Sandor L."/>
            <person name="Lee J."/>
            <person name="Lipzen A."/>
            <person name="Pangilinan J."/>
            <person name="LaButti K."/>
            <person name="Hainaut M."/>
            <person name="Henrissat B."/>
            <person name="Grigoriev I.V."/>
            <person name="Spatafora J.W."/>
            <person name="Aime M.C."/>
        </authorList>
    </citation>
    <scope>NUCLEOTIDE SEQUENCE [LARGE SCALE GENOMIC DNA]</scope>
    <source>
        <strain evidence="9 10">MCA 4658</strain>
    </source>
</reference>
<feature type="compositionally biased region" description="Basic and acidic residues" evidence="7">
    <location>
        <begin position="245"/>
        <end position="255"/>
    </location>
</feature>
<dbReference type="GeneID" id="37036429"/>
<dbReference type="InterPro" id="IPR023566">
    <property type="entry name" value="PPIase_Fpr3/Fpr4-like"/>
</dbReference>
<feature type="domain" description="PPIase FKBP-type" evidence="8">
    <location>
        <begin position="460"/>
        <end position="547"/>
    </location>
</feature>
<feature type="compositionally biased region" description="Acidic residues" evidence="7">
    <location>
        <begin position="256"/>
        <end position="301"/>
    </location>
</feature>
<dbReference type="RefSeq" id="XP_025367621.1">
    <property type="nucleotide sequence ID" value="XM_025514559.1"/>
</dbReference>
<evidence type="ECO:0000256" key="1">
    <source>
        <dbReference type="ARBA" id="ARBA00000971"/>
    </source>
</evidence>
<dbReference type="InterPro" id="IPR046357">
    <property type="entry name" value="PPIase_dom_sf"/>
</dbReference>
<protein>
    <recommendedName>
        <fullName evidence="3 6">peptidylprolyl isomerase</fullName>
        <ecNumber evidence="3 6">5.2.1.8</ecNumber>
    </recommendedName>
</protein>
<dbReference type="PANTHER" id="PTHR43811">
    <property type="entry name" value="FKBP-TYPE PEPTIDYL-PROLYL CIS-TRANS ISOMERASE FKPA"/>
    <property type="match status" value="1"/>
</dbReference>
<feature type="compositionally biased region" description="Acidic residues" evidence="7">
    <location>
        <begin position="43"/>
        <end position="52"/>
    </location>
</feature>
<evidence type="ECO:0000256" key="4">
    <source>
        <dbReference type="ARBA" id="ARBA00023110"/>
    </source>
</evidence>
<dbReference type="FunFam" id="3.10.50.40:FF:000006">
    <property type="entry name" value="Peptidyl-prolyl cis-trans isomerase"/>
    <property type="match status" value="1"/>
</dbReference>
<evidence type="ECO:0000259" key="8">
    <source>
        <dbReference type="PROSITE" id="PS50059"/>
    </source>
</evidence>
<dbReference type="Proteomes" id="UP000245783">
    <property type="component" value="Unassembled WGS sequence"/>
</dbReference>
<dbReference type="Gene3D" id="3.10.50.40">
    <property type="match status" value="1"/>
</dbReference>
<evidence type="ECO:0000256" key="6">
    <source>
        <dbReference type="PROSITE-ProRule" id="PRU00277"/>
    </source>
</evidence>
<feature type="compositionally biased region" description="Acidic residues" evidence="7">
    <location>
        <begin position="212"/>
        <end position="239"/>
    </location>
</feature>